<evidence type="ECO:0000256" key="1">
    <source>
        <dbReference type="SAM" id="Phobius"/>
    </source>
</evidence>
<dbReference type="RefSeq" id="WP_006594386.1">
    <property type="nucleotide sequence ID" value="NZ_BAHD01000084.1"/>
</dbReference>
<sequence>MHGPLGSLTPQVVDALSAGFADATSWAVAVAGVFLVLGLVGALQVARSIRPAAHASAE</sequence>
<evidence type="ECO:0000313" key="2">
    <source>
        <dbReference type="EMBL" id="GAB97854.1"/>
    </source>
</evidence>
<accession>K6XGB4</accession>
<evidence type="ECO:0000313" key="3">
    <source>
        <dbReference type="Proteomes" id="UP000008366"/>
    </source>
</evidence>
<name>K6XGB4_9MICO</name>
<comment type="caution">
    <text evidence="2">The sequence shown here is derived from an EMBL/GenBank/DDBJ whole genome shotgun (WGS) entry which is preliminary data.</text>
</comment>
<reference evidence="2 3" key="1">
    <citation type="submission" date="2012-08" db="EMBL/GenBank/DDBJ databases">
        <title>Whole genome shotgun sequence of Kineosphaera limosa NBRC 100340.</title>
        <authorList>
            <person name="Yoshida I."/>
            <person name="Isaki S."/>
            <person name="Hosoyama A."/>
            <person name="Tsuchikane K."/>
            <person name="Katsumata H."/>
            <person name="Ando Y."/>
            <person name="Ohji S."/>
            <person name="Hamada M."/>
            <person name="Tamura T."/>
            <person name="Yamazoe A."/>
            <person name="Yamazaki S."/>
            <person name="Fujita N."/>
        </authorList>
    </citation>
    <scope>NUCLEOTIDE SEQUENCE [LARGE SCALE GENOMIC DNA]</scope>
    <source>
        <strain evidence="2 3">NBRC 100340</strain>
    </source>
</reference>
<keyword evidence="1" id="KW-0812">Transmembrane</keyword>
<organism evidence="2 3">
    <name type="scientific">Kineosphaera limosa NBRC 100340</name>
    <dbReference type="NCBI Taxonomy" id="1184609"/>
    <lineage>
        <taxon>Bacteria</taxon>
        <taxon>Bacillati</taxon>
        <taxon>Actinomycetota</taxon>
        <taxon>Actinomycetes</taxon>
        <taxon>Micrococcales</taxon>
        <taxon>Dermatophilaceae</taxon>
        <taxon>Kineosphaera</taxon>
    </lineage>
</organism>
<keyword evidence="1" id="KW-1133">Transmembrane helix</keyword>
<dbReference type="AlphaFoldDB" id="K6XGB4"/>
<gene>
    <name evidence="2" type="ORF">KILIM_084_00260</name>
</gene>
<proteinExistence type="predicted"/>
<dbReference type="STRING" id="1184609.KILIM_084_00260"/>
<keyword evidence="3" id="KW-1185">Reference proteome</keyword>
<dbReference type="EMBL" id="BAHD01000084">
    <property type="protein sequence ID" value="GAB97854.1"/>
    <property type="molecule type" value="Genomic_DNA"/>
</dbReference>
<feature type="transmembrane region" description="Helical" evidence="1">
    <location>
        <begin position="26"/>
        <end position="46"/>
    </location>
</feature>
<protein>
    <submittedName>
        <fullName evidence="2">Putative drug resistance transporter</fullName>
    </submittedName>
</protein>
<dbReference type="Proteomes" id="UP000008366">
    <property type="component" value="Unassembled WGS sequence"/>
</dbReference>
<keyword evidence="1" id="KW-0472">Membrane</keyword>